<dbReference type="InterPro" id="IPR009286">
    <property type="entry name" value="Ins_P5_2-kin"/>
</dbReference>
<keyword evidence="4 6" id="KW-0418">Kinase</keyword>
<accession>A0A812LJT4</accession>
<evidence type="ECO:0000256" key="6">
    <source>
        <dbReference type="RuleBase" id="RU364126"/>
    </source>
</evidence>
<evidence type="ECO:0000313" key="8">
    <source>
        <dbReference type="Proteomes" id="UP000601435"/>
    </source>
</evidence>
<name>A0A812LJT4_9DINO</name>
<gene>
    <name evidence="7" type="primary">Icl1f</name>
    <name evidence="7" type="ORF">SNEC2469_LOCUS5020</name>
</gene>
<comment type="domain">
    <text evidence="6">The EXKPK motif is conserved in inositol-pentakisphosphate 2-kinases of both family 1 and 2.</text>
</comment>
<dbReference type="PANTHER" id="PTHR14456">
    <property type="entry name" value="INOSITOL POLYPHOSPHATE KINASE 1"/>
    <property type="match status" value="1"/>
</dbReference>
<dbReference type="PANTHER" id="PTHR14456:SF2">
    <property type="entry name" value="INOSITOL-PENTAKISPHOSPHATE 2-KINASE"/>
    <property type="match status" value="1"/>
</dbReference>
<dbReference type="GO" id="GO:0035299">
    <property type="term" value="F:inositol-1,3,4,5,6-pentakisphosphate 2-kinase activity"/>
    <property type="evidence" value="ECO:0007669"/>
    <property type="project" value="UniProtKB-EC"/>
</dbReference>
<dbReference type="Proteomes" id="UP000601435">
    <property type="component" value="Unassembled WGS sequence"/>
</dbReference>
<keyword evidence="8" id="KW-1185">Reference proteome</keyword>
<organism evidence="7 8">
    <name type="scientific">Symbiodinium necroappetens</name>
    <dbReference type="NCBI Taxonomy" id="1628268"/>
    <lineage>
        <taxon>Eukaryota</taxon>
        <taxon>Sar</taxon>
        <taxon>Alveolata</taxon>
        <taxon>Dinophyceae</taxon>
        <taxon>Suessiales</taxon>
        <taxon>Symbiodiniaceae</taxon>
        <taxon>Symbiodinium</taxon>
    </lineage>
</organism>
<dbReference type="EC" id="2.7.1.158" evidence="1 6"/>
<feature type="non-terminal residue" evidence="7">
    <location>
        <position position="410"/>
    </location>
</feature>
<dbReference type="AlphaFoldDB" id="A0A812LJT4"/>
<keyword evidence="5 6" id="KW-0067">ATP-binding</keyword>
<dbReference type="OrthoDB" id="421785at2759"/>
<keyword evidence="3 6" id="KW-0547">Nucleotide-binding</keyword>
<sequence length="410" mass="45621">MNMILRYKGPTQDLQGKVLRLRKGAGSSRQLASDSRFQQEVLQPVLEGYVAFGTLVEVSQSVVERLNIEPSIQQSRRPERLSAEVRDLDTSAVGGPPSFVWGTLCPDLTYCPQGHTYELKPKLGVEDCLLPECQSLSRFTLLQCIDYPKKKRSISRYNPSALFRAIFEDDGAAVSEQLRHLRRASADPRQNNFRVLGGTACDASDAELEDLKEVLLHARGIFAKLRAFGLLAAGAAVEEAAQELYVAAGSPTQLGPEVFEQAFTHCGTALLARLEADMDDEAAIELVRQTYRDLRPQWGLALFLLGRSIQDASLVVNVRQMQPGESLASFRTLRYGEVDEVRQLIGRITIIDTDIKPADRIPQYAETLRVYSSHRHVEHLQSFLREGQNLDESLSSVQALLDRSMGFSDG</sequence>
<evidence type="ECO:0000256" key="5">
    <source>
        <dbReference type="ARBA" id="ARBA00022840"/>
    </source>
</evidence>
<dbReference type="GO" id="GO:0005634">
    <property type="term" value="C:nucleus"/>
    <property type="evidence" value="ECO:0007669"/>
    <property type="project" value="TreeGrafter"/>
</dbReference>
<dbReference type="GO" id="GO:0032958">
    <property type="term" value="P:inositol phosphate biosynthetic process"/>
    <property type="evidence" value="ECO:0007669"/>
    <property type="project" value="TreeGrafter"/>
</dbReference>
<evidence type="ECO:0000256" key="2">
    <source>
        <dbReference type="ARBA" id="ARBA00022679"/>
    </source>
</evidence>
<evidence type="ECO:0000256" key="1">
    <source>
        <dbReference type="ARBA" id="ARBA00012023"/>
    </source>
</evidence>
<keyword evidence="2 6" id="KW-0808">Transferase</keyword>
<comment type="catalytic activity">
    <reaction evidence="6">
        <text>1D-myo-inositol 1,3,4,5,6-pentakisphosphate + ATP = 1D-myo-inositol hexakisphosphate + ADP + H(+)</text>
        <dbReference type="Rhea" id="RHEA:20313"/>
        <dbReference type="ChEBI" id="CHEBI:15378"/>
        <dbReference type="ChEBI" id="CHEBI:30616"/>
        <dbReference type="ChEBI" id="CHEBI:57733"/>
        <dbReference type="ChEBI" id="CHEBI:58130"/>
        <dbReference type="ChEBI" id="CHEBI:456216"/>
        <dbReference type="EC" id="2.7.1.158"/>
    </reaction>
</comment>
<comment type="function">
    <text evidence="6">Phosphorylates Ins(1,3,4,5,6)P5 at position 2 to form Ins(1,2,3,4,5,6)P6 (InsP6 or phytate).</text>
</comment>
<reference evidence="7" key="1">
    <citation type="submission" date="2021-02" db="EMBL/GenBank/DDBJ databases">
        <authorList>
            <person name="Dougan E. K."/>
            <person name="Rhodes N."/>
            <person name="Thang M."/>
            <person name="Chan C."/>
        </authorList>
    </citation>
    <scope>NUCLEOTIDE SEQUENCE</scope>
</reference>
<dbReference type="EMBL" id="CAJNJA010009631">
    <property type="protein sequence ID" value="CAE7248808.1"/>
    <property type="molecule type" value="Genomic_DNA"/>
</dbReference>
<dbReference type="GO" id="GO:0005524">
    <property type="term" value="F:ATP binding"/>
    <property type="evidence" value="ECO:0007669"/>
    <property type="project" value="UniProtKB-KW"/>
</dbReference>
<proteinExistence type="predicted"/>
<evidence type="ECO:0000256" key="3">
    <source>
        <dbReference type="ARBA" id="ARBA00022741"/>
    </source>
</evidence>
<protein>
    <recommendedName>
        <fullName evidence="1 6">Inositol-pentakisphosphate 2-kinase</fullName>
        <ecNumber evidence="1 6">2.7.1.158</ecNumber>
    </recommendedName>
</protein>
<evidence type="ECO:0000256" key="4">
    <source>
        <dbReference type="ARBA" id="ARBA00022777"/>
    </source>
</evidence>
<dbReference type="Pfam" id="PF06090">
    <property type="entry name" value="Ins_P5_2-kin"/>
    <property type="match status" value="1"/>
</dbReference>
<comment type="caution">
    <text evidence="7">The sequence shown here is derived from an EMBL/GenBank/DDBJ whole genome shotgun (WGS) entry which is preliminary data.</text>
</comment>
<evidence type="ECO:0000313" key="7">
    <source>
        <dbReference type="EMBL" id="CAE7248808.1"/>
    </source>
</evidence>